<dbReference type="InParanoid" id="A0A1H9IS79"/>
<dbReference type="EMBL" id="FOFB01000015">
    <property type="protein sequence ID" value="SEQ77265.1"/>
    <property type="molecule type" value="Genomic_DNA"/>
</dbReference>
<evidence type="ECO:0008006" key="3">
    <source>
        <dbReference type="Google" id="ProtNLM"/>
    </source>
</evidence>
<dbReference type="OrthoDB" id="9940148at2"/>
<reference evidence="2" key="1">
    <citation type="submission" date="2016-10" db="EMBL/GenBank/DDBJ databases">
        <authorList>
            <person name="Varghese N."/>
            <person name="Submissions S."/>
        </authorList>
    </citation>
    <scope>NUCLEOTIDE SEQUENCE [LARGE SCALE GENOMIC DNA]</scope>
    <source>
        <strain evidence="2">DSM 24740</strain>
    </source>
</reference>
<sequence>MSSTTSFKPHHVYALRKPLSPNSPFKFVLVVTNEEFAYRHRQQTVTVLLLSPTPRETDSEIRVQIQSKSNGGTATLPGDHWVAVDSLTFMPKANMFVTSGTEISELEKGMVRKKLANWLAL</sequence>
<dbReference type="AlphaFoldDB" id="A0A1H9IS79"/>
<evidence type="ECO:0000313" key="1">
    <source>
        <dbReference type="EMBL" id="SEQ77265.1"/>
    </source>
</evidence>
<name>A0A1H9IS79_9BACT</name>
<evidence type="ECO:0000313" key="2">
    <source>
        <dbReference type="Proteomes" id="UP000199021"/>
    </source>
</evidence>
<organism evidence="1 2">
    <name type="scientific">Neolewinella agarilytica</name>
    <dbReference type="NCBI Taxonomy" id="478744"/>
    <lineage>
        <taxon>Bacteria</taxon>
        <taxon>Pseudomonadati</taxon>
        <taxon>Bacteroidota</taxon>
        <taxon>Saprospiria</taxon>
        <taxon>Saprospirales</taxon>
        <taxon>Lewinellaceae</taxon>
        <taxon>Neolewinella</taxon>
    </lineage>
</organism>
<accession>A0A1H9IS79</accession>
<dbReference type="STRING" id="478744.SAMN05444359_115112"/>
<proteinExistence type="predicted"/>
<protein>
    <recommendedName>
        <fullName evidence="3">mRNA interferase MazF</fullName>
    </recommendedName>
</protein>
<keyword evidence="2" id="KW-1185">Reference proteome</keyword>
<gene>
    <name evidence="1" type="ORF">SAMN05444359_115112</name>
</gene>
<dbReference type="RefSeq" id="WP_090169705.1">
    <property type="nucleotide sequence ID" value="NZ_FOFB01000015.1"/>
</dbReference>
<dbReference type="Proteomes" id="UP000199021">
    <property type="component" value="Unassembled WGS sequence"/>
</dbReference>